<dbReference type="EMBL" id="JAAPAO010002789">
    <property type="protein sequence ID" value="KAF4647195.1"/>
    <property type="molecule type" value="Genomic_DNA"/>
</dbReference>
<comment type="caution">
    <text evidence="2">The sequence shown here is derived from an EMBL/GenBank/DDBJ whole genome shotgun (WGS) entry which is preliminary data.</text>
</comment>
<sequence>MVIDRLIEAVLPPTIPIATAVKAVVVKKGLDSLELLSCISADDWKALLLAEKDEVLNALNGIENEPEGAADKVAGSQQDDAGSANKSPAGTDNKFKKLDNTLMTQMKCYGVALSNEAKRWSKHIQQKSDLEGKDAEDRDKDDDHFMSDLI</sequence>
<feature type="compositionally biased region" description="Basic and acidic residues" evidence="1">
    <location>
        <begin position="126"/>
        <end position="150"/>
    </location>
</feature>
<evidence type="ECO:0000313" key="2">
    <source>
        <dbReference type="EMBL" id="KAF4647195.1"/>
    </source>
</evidence>
<proteinExistence type="predicted"/>
<feature type="region of interest" description="Disordered" evidence="1">
    <location>
        <begin position="122"/>
        <end position="150"/>
    </location>
</feature>
<organism evidence="2 3">
    <name type="scientific">Perkinsus chesapeaki</name>
    <name type="common">Clam parasite</name>
    <name type="synonym">Perkinsus andrewsi</name>
    <dbReference type="NCBI Taxonomy" id="330153"/>
    <lineage>
        <taxon>Eukaryota</taxon>
        <taxon>Sar</taxon>
        <taxon>Alveolata</taxon>
        <taxon>Perkinsozoa</taxon>
        <taxon>Perkinsea</taxon>
        <taxon>Perkinsida</taxon>
        <taxon>Perkinsidae</taxon>
        <taxon>Perkinsus</taxon>
    </lineage>
</organism>
<evidence type="ECO:0000313" key="3">
    <source>
        <dbReference type="Proteomes" id="UP000591131"/>
    </source>
</evidence>
<gene>
    <name evidence="2" type="ORF">FOL47_004929</name>
</gene>
<dbReference type="AlphaFoldDB" id="A0A7J6KIT4"/>
<keyword evidence="3" id="KW-1185">Reference proteome</keyword>
<feature type="region of interest" description="Disordered" evidence="1">
    <location>
        <begin position="67"/>
        <end position="94"/>
    </location>
</feature>
<name>A0A7J6KIT4_PERCH</name>
<dbReference type="Proteomes" id="UP000591131">
    <property type="component" value="Unassembled WGS sequence"/>
</dbReference>
<accession>A0A7J6KIT4</accession>
<feature type="compositionally biased region" description="Polar residues" evidence="1">
    <location>
        <begin position="75"/>
        <end position="90"/>
    </location>
</feature>
<reference evidence="2 3" key="1">
    <citation type="submission" date="2020-04" db="EMBL/GenBank/DDBJ databases">
        <title>Perkinsus chesapeaki whole genome sequence.</title>
        <authorList>
            <person name="Bogema D.R."/>
        </authorList>
    </citation>
    <scope>NUCLEOTIDE SEQUENCE [LARGE SCALE GENOMIC DNA]</scope>
    <source>
        <strain evidence="2">ATCC PRA-425</strain>
    </source>
</reference>
<protein>
    <submittedName>
        <fullName evidence="2">Uncharacterized protein</fullName>
    </submittedName>
</protein>
<evidence type="ECO:0000256" key="1">
    <source>
        <dbReference type="SAM" id="MobiDB-lite"/>
    </source>
</evidence>